<reference evidence="1" key="1">
    <citation type="submission" date="2020-10" db="EMBL/GenBank/DDBJ databases">
        <title>Bacterium isolated from coastal waters sediment.</title>
        <authorList>
            <person name="Chen R.-J."/>
            <person name="Lu D.-C."/>
            <person name="Zhu K.-L."/>
            <person name="Du Z.-J."/>
        </authorList>
    </citation>
    <scope>NUCLEOTIDE SEQUENCE</scope>
    <source>
        <strain evidence="1">N1Y112</strain>
    </source>
</reference>
<dbReference type="RefSeq" id="WP_193952699.1">
    <property type="nucleotide sequence ID" value="NZ_JADEYS010000006.1"/>
</dbReference>
<evidence type="ECO:0000313" key="1">
    <source>
        <dbReference type="EMBL" id="MBE9397153.1"/>
    </source>
</evidence>
<dbReference type="AlphaFoldDB" id="A0A8J7FJ80"/>
<organism evidence="1 2">
    <name type="scientific">Pontibacterium sinense</name>
    <dbReference type="NCBI Taxonomy" id="2781979"/>
    <lineage>
        <taxon>Bacteria</taxon>
        <taxon>Pseudomonadati</taxon>
        <taxon>Pseudomonadota</taxon>
        <taxon>Gammaproteobacteria</taxon>
        <taxon>Oceanospirillales</taxon>
        <taxon>Oceanospirillaceae</taxon>
        <taxon>Pontibacterium</taxon>
    </lineage>
</organism>
<comment type="caution">
    <text evidence="1">The sequence shown here is derived from an EMBL/GenBank/DDBJ whole genome shotgun (WGS) entry which is preliminary data.</text>
</comment>
<sequence>MALSSEFEEKDGYVIARISGVEALPNEYHEQVRLILAYCEATQCFNVLIDETEAHSCFTVKQEYELSSWLLSNPLMVKMKRIAWIGKQDKYERAKVFEGFTRIQDIDFHVFRRREGAERWLRGGSR</sequence>
<proteinExistence type="predicted"/>
<name>A0A8J7FJ80_9GAMM</name>
<dbReference type="EMBL" id="JADEYS010000006">
    <property type="protein sequence ID" value="MBE9397153.1"/>
    <property type="molecule type" value="Genomic_DNA"/>
</dbReference>
<accession>A0A8J7FJ80</accession>
<dbReference type="Proteomes" id="UP000640333">
    <property type="component" value="Unassembled WGS sequence"/>
</dbReference>
<evidence type="ECO:0000313" key="2">
    <source>
        <dbReference type="Proteomes" id="UP000640333"/>
    </source>
</evidence>
<protein>
    <submittedName>
        <fullName evidence="1">Uncharacterized protein</fullName>
    </submittedName>
</protein>
<keyword evidence="2" id="KW-1185">Reference proteome</keyword>
<gene>
    <name evidence="1" type="ORF">IOQ59_07770</name>
</gene>